<dbReference type="GO" id="GO:0009307">
    <property type="term" value="P:DNA restriction-modification system"/>
    <property type="evidence" value="ECO:0007669"/>
    <property type="project" value="UniProtKB-KW"/>
</dbReference>
<dbReference type="GO" id="GO:0003677">
    <property type="term" value="F:DNA binding"/>
    <property type="evidence" value="ECO:0007669"/>
    <property type="project" value="UniProtKB-KW"/>
</dbReference>
<evidence type="ECO:0000256" key="3">
    <source>
        <dbReference type="ARBA" id="ARBA00023125"/>
    </source>
</evidence>
<name>A0A552JY17_9CHRO</name>
<organism evidence="6 7">
    <name type="scientific">Microcystis wesenbergii Mw_QC_S_20081001_S30D</name>
    <dbReference type="NCBI Taxonomy" id="2486245"/>
    <lineage>
        <taxon>Bacteria</taxon>
        <taxon>Bacillati</taxon>
        <taxon>Cyanobacteriota</taxon>
        <taxon>Cyanophyceae</taxon>
        <taxon>Oscillatoriophycideae</taxon>
        <taxon>Chroococcales</taxon>
        <taxon>Microcystaceae</taxon>
        <taxon>Microcystis</taxon>
    </lineage>
</organism>
<dbReference type="InterPro" id="IPR044946">
    <property type="entry name" value="Restrct_endonuc_typeI_TRD_sf"/>
</dbReference>
<gene>
    <name evidence="6" type="ORF">EWV75_02715</name>
</gene>
<feature type="domain" description="Type I restriction modification DNA specificity" evidence="5">
    <location>
        <begin position="216"/>
        <end position="402"/>
    </location>
</feature>
<keyword evidence="3" id="KW-0238">DNA-binding</keyword>
<evidence type="ECO:0000256" key="2">
    <source>
        <dbReference type="ARBA" id="ARBA00022747"/>
    </source>
</evidence>
<feature type="coiled-coil region" evidence="4">
    <location>
        <begin position="169"/>
        <end position="196"/>
    </location>
</feature>
<comment type="caution">
    <text evidence="6">The sequence shown here is derived from an EMBL/GenBank/DDBJ whole genome shotgun (WGS) entry which is preliminary data.</text>
</comment>
<feature type="domain" description="Type I restriction modification DNA specificity" evidence="5">
    <location>
        <begin position="26"/>
        <end position="188"/>
    </location>
</feature>
<dbReference type="GO" id="GO:0004519">
    <property type="term" value="F:endonuclease activity"/>
    <property type="evidence" value="ECO:0007669"/>
    <property type="project" value="UniProtKB-KW"/>
</dbReference>
<evidence type="ECO:0000256" key="1">
    <source>
        <dbReference type="ARBA" id="ARBA00010923"/>
    </source>
</evidence>
<sequence>MEWKNCKIEDAPIAIIDGDCGKNYPKQGDFLNIGHCLFLNASNVTKKGFDFNNCQFISEDKDEKLRKGKLFQHDIVMTTRGTLGNVAYYHEKIGYEHIRINSGMVIFRCDRNKLLPNFFYLFICSPLFINQVNSLRSGVAQPQLPIKDIKTIKIKIPPLPIQQKIADILSKYDDLIENNRRRIELLERSARLLYKEWFVRLRFPGHEHTPIIDGIPEGWEKVKLQSIIKIFHGFAFRSEQFVEQKTNTIVVRMGNFKEEGGLKFEEKDNKYLIENSYNEKYLLKPRDLLMVLSDVTRDGRIIGNVGFVPNDNNLYVLNQRVARIEAPEDLKLYLYCSFGSSLYKNHCLSRANSVTVLNLKNDHIYEYQILIPDHQRLLIFSGIVKSIVNNIHVLEQQNQKLKQARDILLPKLMNGEIEV</sequence>
<keyword evidence="6" id="KW-0255">Endonuclease</keyword>
<evidence type="ECO:0000256" key="4">
    <source>
        <dbReference type="SAM" id="Coils"/>
    </source>
</evidence>
<dbReference type="InterPro" id="IPR000055">
    <property type="entry name" value="Restrct_endonuc_typeI_TRD"/>
</dbReference>
<keyword evidence="4" id="KW-0175">Coiled coil</keyword>
<accession>A0A552JY17</accession>
<evidence type="ECO:0000259" key="5">
    <source>
        <dbReference type="Pfam" id="PF01420"/>
    </source>
</evidence>
<keyword evidence="6" id="KW-0378">Hydrolase</keyword>
<dbReference type="Pfam" id="PF01420">
    <property type="entry name" value="Methylase_S"/>
    <property type="match status" value="2"/>
</dbReference>
<keyword evidence="2" id="KW-0680">Restriction system</keyword>
<proteinExistence type="inferred from homology"/>
<comment type="similarity">
    <text evidence="1">Belongs to the type-I restriction system S methylase family.</text>
</comment>
<keyword evidence="6" id="KW-0540">Nuclease</keyword>
<evidence type="ECO:0000313" key="7">
    <source>
        <dbReference type="Proteomes" id="UP000320523"/>
    </source>
</evidence>
<dbReference type="EMBL" id="SFAT01000033">
    <property type="protein sequence ID" value="TRV00576.1"/>
    <property type="molecule type" value="Genomic_DNA"/>
</dbReference>
<dbReference type="InterPro" id="IPR052021">
    <property type="entry name" value="Type-I_RS_S_subunit"/>
</dbReference>
<dbReference type="Proteomes" id="UP000320523">
    <property type="component" value="Unassembled WGS sequence"/>
</dbReference>
<dbReference type="PANTHER" id="PTHR30408:SF13">
    <property type="entry name" value="TYPE I RESTRICTION ENZYME HINDI SPECIFICITY SUBUNIT"/>
    <property type="match status" value="1"/>
</dbReference>
<dbReference type="Gene3D" id="3.90.220.20">
    <property type="entry name" value="DNA methylase specificity domains"/>
    <property type="match status" value="2"/>
</dbReference>
<dbReference type="AlphaFoldDB" id="A0A552JY17"/>
<evidence type="ECO:0000313" key="6">
    <source>
        <dbReference type="EMBL" id="TRV00576.1"/>
    </source>
</evidence>
<dbReference type="SUPFAM" id="SSF116734">
    <property type="entry name" value="DNA methylase specificity domain"/>
    <property type="match status" value="2"/>
</dbReference>
<reference evidence="6 7" key="1">
    <citation type="submission" date="2019-01" db="EMBL/GenBank/DDBJ databases">
        <title>Coherence of Microcystis species and biogeography revealed through population genomics.</title>
        <authorList>
            <person name="Perez-Carrascal O.M."/>
            <person name="Terrat Y."/>
            <person name="Giani A."/>
            <person name="Fortin N."/>
            <person name="Tromas N."/>
            <person name="Shapiro B.J."/>
        </authorList>
    </citation>
    <scope>NUCLEOTIDE SEQUENCE [LARGE SCALE GENOMIC DNA]</scope>
    <source>
        <strain evidence="6">Mw_QC_S_20081001_S30D</strain>
    </source>
</reference>
<protein>
    <submittedName>
        <fullName evidence="6">Restriction endonuclease subunit S</fullName>
    </submittedName>
</protein>
<dbReference type="PANTHER" id="PTHR30408">
    <property type="entry name" value="TYPE-1 RESTRICTION ENZYME ECOKI SPECIFICITY PROTEIN"/>
    <property type="match status" value="1"/>
</dbReference>